<dbReference type="Proteomes" id="UP000030672">
    <property type="component" value="Unassembled WGS sequence"/>
</dbReference>
<evidence type="ECO:0000313" key="1">
    <source>
        <dbReference type="EMBL" id="KEQ59550.1"/>
    </source>
</evidence>
<gene>
    <name evidence="1" type="ORF">M437DRAFT_68886</name>
</gene>
<dbReference type="GeneID" id="63918563"/>
<evidence type="ECO:0000313" key="2">
    <source>
        <dbReference type="Proteomes" id="UP000030672"/>
    </source>
</evidence>
<dbReference type="EMBL" id="KL584847">
    <property type="protein sequence ID" value="KEQ59550.1"/>
    <property type="molecule type" value="Genomic_DNA"/>
</dbReference>
<dbReference type="RefSeq" id="XP_040876573.1">
    <property type="nucleotide sequence ID" value="XM_041025190.1"/>
</dbReference>
<reference evidence="1 2" key="1">
    <citation type="journal article" date="2014" name="BMC Genomics">
        <title>Genome sequencing of four Aureobasidium pullulans varieties: biotechnological potential, stress tolerance, and description of new species.</title>
        <authorList>
            <person name="Gostin Ar C."/>
            <person name="Ohm R.A."/>
            <person name="Kogej T."/>
            <person name="Sonjak S."/>
            <person name="Turk M."/>
            <person name="Zajc J."/>
            <person name="Zalar P."/>
            <person name="Grube M."/>
            <person name="Sun H."/>
            <person name="Han J."/>
            <person name="Sharma A."/>
            <person name="Chiniquy J."/>
            <person name="Ngan C.Y."/>
            <person name="Lipzen A."/>
            <person name="Barry K."/>
            <person name="Grigoriev I.V."/>
            <person name="Gunde-Cimerman N."/>
        </authorList>
    </citation>
    <scope>NUCLEOTIDE SEQUENCE [LARGE SCALE GENOMIC DNA]</scope>
    <source>
        <strain evidence="1 2">CBS 110374</strain>
    </source>
</reference>
<accession>A0A074VFL8</accession>
<organism evidence="1 2">
    <name type="scientific">Aureobasidium melanogenum (strain CBS 110374)</name>
    <name type="common">Aureobasidium pullulans var. melanogenum</name>
    <dbReference type="NCBI Taxonomy" id="1043003"/>
    <lineage>
        <taxon>Eukaryota</taxon>
        <taxon>Fungi</taxon>
        <taxon>Dikarya</taxon>
        <taxon>Ascomycota</taxon>
        <taxon>Pezizomycotina</taxon>
        <taxon>Dothideomycetes</taxon>
        <taxon>Dothideomycetidae</taxon>
        <taxon>Dothideales</taxon>
        <taxon>Saccotheciaceae</taxon>
        <taxon>Aureobasidium</taxon>
    </lineage>
</organism>
<dbReference type="CDD" id="cd09917">
    <property type="entry name" value="F-box_SF"/>
    <property type="match status" value="1"/>
</dbReference>
<evidence type="ECO:0008006" key="3">
    <source>
        <dbReference type="Google" id="ProtNLM"/>
    </source>
</evidence>
<sequence>MARQLGVFPPVERQAVVEQTMQAYSSDPDIQEPSDLQLSEPALLSGRPTTAQTGPLNKLPLELLYNIVGYLLVRETACLSLTCHDLYRNKHLQQIWKPDLRGPVRWPVNHMMMSSPIPYPQLDDHLRFIMLLWMDLPNHSLCRRCYRFYTKDRPLRGWLHCRRCHMIDLSVHRIQVVPGEFLPDWCMRAVWDYIAYSSVQDKFLDCLTFQKDWRTGYDKSGNIPATFWIRYTIEIEIIGGLPVIHACQRLLYTSEHRRNPKTDALSNQFLALRAARILRICEDEYHHPLNDDQRIETRASDLIKLMTVPAWTVPAWTVPAWKRTTETRKCSLCPREYKWTVYRHGTDTTEIVLDTWKIFSTHLAKTLPVESLNRYSAQSFLESNASNIDNTAFVATAQQPPPEVTRSAVRYTDMSKANVIYSFGYRALRALKRTSLWIWLRNKKRKTYIK</sequence>
<keyword evidence="2" id="KW-1185">Reference proteome</keyword>
<proteinExistence type="predicted"/>
<protein>
    <recommendedName>
        <fullName evidence="3">F-box domain-containing protein</fullName>
    </recommendedName>
</protein>
<dbReference type="HOGENOM" id="CLU_608298_0_0_1"/>
<dbReference type="AlphaFoldDB" id="A0A074VFL8"/>
<name>A0A074VFL8_AURM1</name>